<dbReference type="EMBL" id="LFYR01000192">
    <property type="protein sequence ID" value="KMZ75233.1"/>
    <property type="molecule type" value="Genomic_DNA"/>
</dbReference>
<reference evidence="3" key="1">
    <citation type="journal article" date="2016" name="Nature">
        <title>The genome of the seagrass Zostera marina reveals angiosperm adaptation to the sea.</title>
        <authorList>
            <person name="Olsen J.L."/>
            <person name="Rouze P."/>
            <person name="Verhelst B."/>
            <person name="Lin Y.-C."/>
            <person name="Bayer T."/>
            <person name="Collen J."/>
            <person name="Dattolo E."/>
            <person name="De Paoli E."/>
            <person name="Dittami S."/>
            <person name="Maumus F."/>
            <person name="Michel G."/>
            <person name="Kersting A."/>
            <person name="Lauritano C."/>
            <person name="Lohaus R."/>
            <person name="Toepel M."/>
            <person name="Tonon T."/>
            <person name="Vanneste K."/>
            <person name="Amirebrahimi M."/>
            <person name="Brakel J."/>
            <person name="Bostroem C."/>
            <person name="Chovatia M."/>
            <person name="Grimwood J."/>
            <person name="Jenkins J.W."/>
            <person name="Jueterbock A."/>
            <person name="Mraz A."/>
            <person name="Stam W.T."/>
            <person name="Tice H."/>
            <person name="Bornberg-Bauer E."/>
            <person name="Green P.J."/>
            <person name="Pearson G.A."/>
            <person name="Procaccini G."/>
            <person name="Duarte C.M."/>
            <person name="Schmutz J."/>
            <person name="Reusch T.B.H."/>
            <person name="Van de Peer Y."/>
        </authorList>
    </citation>
    <scope>NUCLEOTIDE SEQUENCE [LARGE SCALE GENOMIC DNA]</scope>
    <source>
        <strain evidence="3">cv. Finnish</strain>
    </source>
</reference>
<comment type="caution">
    <text evidence="2">The sequence shown here is derived from an EMBL/GenBank/DDBJ whole genome shotgun (WGS) entry which is preliminary data.</text>
</comment>
<proteinExistence type="predicted"/>
<evidence type="ECO:0000313" key="2">
    <source>
        <dbReference type="EMBL" id="KMZ75233.1"/>
    </source>
</evidence>
<name>A0A0K9Q1V4_ZOSMR</name>
<dbReference type="Proteomes" id="UP000036987">
    <property type="component" value="Unassembled WGS sequence"/>
</dbReference>
<accession>A0A0K9Q1V4</accession>
<evidence type="ECO:0000256" key="1">
    <source>
        <dbReference type="SAM" id="MobiDB-lite"/>
    </source>
</evidence>
<evidence type="ECO:0000313" key="3">
    <source>
        <dbReference type="Proteomes" id="UP000036987"/>
    </source>
</evidence>
<organism evidence="2 3">
    <name type="scientific">Zostera marina</name>
    <name type="common">Eelgrass</name>
    <dbReference type="NCBI Taxonomy" id="29655"/>
    <lineage>
        <taxon>Eukaryota</taxon>
        <taxon>Viridiplantae</taxon>
        <taxon>Streptophyta</taxon>
        <taxon>Embryophyta</taxon>
        <taxon>Tracheophyta</taxon>
        <taxon>Spermatophyta</taxon>
        <taxon>Magnoliopsida</taxon>
        <taxon>Liliopsida</taxon>
        <taxon>Zosteraceae</taxon>
        <taxon>Zostera</taxon>
    </lineage>
</organism>
<dbReference type="InterPro" id="IPR025322">
    <property type="entry name" value="PADRE_dom"/>
</dbReference>
<dbReference type="PANTHER" id="PTHR33052">
    <property type="entry name" value="DUF4228 DOMAIN PROTEIN-RELATED"/>
    <property type="match status" value="1"/>
</dbReference>
<sequence length="179" mass="20363">MREAIRCCIACILPCGVLDVVRIVHSNGKVEEISYTVRASDIMEQYPKHVLRKPPSTLSFEQDNGTGDVDKLYSPVILHPTAELERGKIYFLAPVTSSKEKLLPDGKGGRKRSNQVVRKDASVHIRKDSKSEDNVSFDRYLTEILSEKASSTQNNRRRGRVRVWRPHLESISEQLVYLN</sequence>
<gene>
    <name evidence="2" type="ORF">ZOSMA_117G00520</name>
</gene>
<feature type="region of interest" description="Disordered" evidence="1">
    <location>
        <begin position="102"/>
        <end position="125"/>
    </location>
</feature>
<keyword evidence="3" id="KW-1185">Reference proteome</keyword>
<dbReference type="OrthoDB" id="1856818at2759"/>
<dbReference type="Pfam" id="PF14009">
    <property type="entry name" value="PADRE"/>
    <property type="match status" value="1"/>
</dbReference>
<dbReference type="AlphaFoldDB" id="A0A0K9Q1V4"/>
<protein>
    <submittedName>
        <fullName evidence="2">Uncharacterized protein</fullName>
    </submittedName>
</protein>
<dbReference type="OMA" id="VKCCIAC"/>